<dbReference type="GO" id="GO:0004476">
    <property type="term" value="F:mannose-6-phosphate isomerase activity"/>
    <property type="evidence" value="ECO:0007669"/>
    <property type="project" value="InterPro"/>
</dbReference>
<dbReference type="HOGENOM" id="CLU_059687_0_0_2"/>
<evidence type="ECO:0000256" key="1">
    <source>
        <dbReference type="ARBA" id="ARBA00010523"/>
    </source>
</evidence>
<dbReference type="Proteomes" id="UP000032408">
    <property type="component" value="Chromosome"/>
</dbReference>
<evidence type="ECO:0000259" key="3">
    <source>
        <dbReference type="PROSITE" id="PS51464"/>
    </source>
</evidence>
<dbReference type="InterPro" id="IPR019490">
    <property type="entry name" value="Glu6P/Mann6P_isomerase_C"/>
</dbReference>
<dbReference type="GeneID" id="24821280"/>
<evidence type="ECO:0000313" key="5">
    <source>
        <dbReference type="Proteomes" id="UP000032408"/>
    </source>
</evidence>
<evidence type="ECO:0000256" key="2">
    <source>
        <dbReference type="ARBA" id="ARBA00023235"/>
    </source>
</evidence>
<protein>
    <submittedName>
        <fullName evidence="4">Glucose-6-phosphate/mannose-6-phosphate isomerase</fullName>
    </submittedName>
</protein>
<dbReference type="OrthoDB" id="10151at2157"/>
<dbReference type="AlphaFoldDB" id="A0A0D5C505"/>
<dbReference type="CDD" id="cd05637">
    <property type="entry name" value="SIS_PGI_PMI_2"/>
    <property type="match status" value="1"/>
</dbReference>
<dbReference type="GO" id="GO:0005975">
    <property type="term" value="P:carbohydrate metabolic process"/>
    <property type="evidence" value="ECO:0007669"/>
    <property type="project" value="InterPro"/>
</dbReference>
<evidence type="ECO:0000313" key="4">
    <source>
        <dbReference type="EMBL" id="AJW71786.1"/>
    </source>
</evidence>
<feature type="domain" description="SIS" evidence="3">
    <location>
        <begin position="32"/>
        <end position="168"/>
    </location>
</feature>
<dbReference type="PROSITE" id="PS51464">
    <property type="entry name" value="SIS"/>
    <property type="match status" value="1"/>
</dbReference>
<reference evidence="5" key="1">
    <citation type="submission" date="2015-03" db="EMBL/GenBank/DDBJ databases">
        <title>Characterization of two novel Thaumarchaeota isolated from the Northern Adriatic Sea.</title>
        <authorList>
            <person name="Bayer B."/>
            <person name="Vojvoda J."/>
            <person name="Offre P."/>
            <person name="Srivastava A."/>
            <person name="Elisabeth N."/>
            <person name="Garcia J.A.L."/>
            <person name="Schleper C."/>
            <person name="Herndl G.J."/>
        </authorList>
    </citation>
    <scope>NUCLEOTIDE SEQUENCE [LARGE SCALE GENOMIC DNA]</scope>
    <source>
        <strain evidence="5">NF5</strain>
    </source>
</reference>
<dbReference type="InterPro" id="IPR046348">
    <property type="entry name" value="SIS_dom_sf"/>
</dbReference>
<comment type="similarity">
    <text evidence="1">Belongs to the PGI/PMI family.</text>
</comment>
<dbReference type="GO" id="GO:0097367">
    <property type="term" value="F:carbohydrate derivative binding"/>
    <property type="evidence" value="ECO:0007669"/>
    <property type="project" value="InterPro"/>
</dbReference>
<dbReference type="InterPro" id="IPR035484">
    <property type="entry name" value="SIS_PGI/PMI_1"/>
</dbReference>
<keyword evidence="5" id="KW-1185">Reference proteome</keyword>
<dbReference type="STRING" id="1580092.NADRNF5_2113"/>
<sequence>MDKKLLDEIDSKKMYKVYDDWPQIAKSCFGQEIKKIKSSEIDHVIFAGMGGSGALGDVFSSILSKTDIHVCVVKGYHLPKTVDSKTLVVIISISGNTDETLSILKSAQKQNCKLICFSSGGLMEEICKKQEVEYRKIEQFHSPRASFTSFLFSILNVLSPILPIKKEDVLQSIEFLGLIQNEISSSNLNKMNPALNLAECIKKIPLIYYPWGLQSAAIRFKNSLQENSKLHVIVEDVVESSHNGIVAWEKKSSVQPIFIRGLEDHIKTKEKFQILSEYFEKKKIQYKEIFSVDGNILSKIICLIYVLDYCSIYKAVLDGIDPSPVESIDFVKKKIRDTDEYI</sequence>
<dbReference type="GO" id="GO:0004347">
    <property type="term" value="F:glucose-6-phosphate isomerase activity"/>
    <property type="evidence" value="ECO:0007669"/>
    <property type="project" value="InterPro"/>
</dbReference>
<name>A0A0D5C505_9ARCH</name>
<dbReference type="RefSeq" id="WP_048118327.1">
    <property type="nucleotide sequence ID" value="NZ_CP011070.1"/>
</dbReference>
<dbReference type="EMBL" id="CP011070">
    <property type="protein sequence ID" value="AJW71786.1"/>
    <property type="molecule type" value="Genomic_DNA"/>
</dbReference>
<organism evidence="4 5">
    <name type="scientific">Nitrosopumilus adriaticus</name>
    <dbReference type="NCBI Taxonomy" id="1580092"/>
    <lineage>
        <taxon>Archaea</taxon>
        <taxon>Nitrososphaerota</taxon>
        <taxon>Nitrososphaeria</taxon>
        <taxon>Nitrosopumilales</taxon>
        <taxon>Nitrosopumilaceae</taxon>
        <taxon>Nitrosopumilus</taxon>
    </lineage>
</organism>
<dbReference type="Gene3D" id="3.40.50.10490">
    <property type="entry name" value="Glucose-6-phosphate isomerase like protein, domain 1"/>
    <property type="match status" value="2"/>
</dbReference>
<dbReference type="Pfam" id="PF01380">
    <property type="entry name" value="SIS"/>
    <property type="match status" value="1"/>
</dbReference>
<dbReference type="GO" id="GO:1901135">
    <property type="term" value="P:carbohydrate derivative metabolic process"/>
    <property type="evidence" value="ECO:0007669"/>
    <property type="project" value="InterPro"/>
</dbReference>
<keyword evidence="2 4" id="KW-0413">Isomerase</keyword>
<dbReference type="CDD" id="cd05017">
    <property type="entry name" value="SIS_PGI_PMI_1"/>
    <property type="match status" value="1"/>
</dbReference>
<proteinExistence type="inferred from homology"/>
<dbReference type="KEGG" id="nin:NADRNF5_2113"/>
<reference evidence="4 5" key="2">
    <citation type="journal article" date="2016" name="ISME J.">
        <title>Physiological and genomic characterization of two novel marine thaumarchaeal strains indicates niche differentiation.</title>
        <authorList>
            <person name="Bayer B."/>
            <person name="Vojvoda J."/>
            <person name="Offre P."/>
            <person name="Alves R.J."/>
            <person name="Elisabeth N.H."/>
            <person name="Garcia J.A."/>
            <person name="Volland J.M."/>
            <person name="Srivastava A."/>
            <person name="Schleper C."/>
            <person name="Herndl G.J."/>
        </authorList>
    </citation>
    <scope>NUCLEOTIDE SEQUENCE [LARGE SCALE GENOMIC DNA]</scope>
    <source>
        <strain evidence="4 5">NF5</strain>
    </source>
</reference>
<dbReference type="SUPFAM" id="SSF53697">
    <property type="entry name" value="SIS domain"/>
    <property type="match status" value="1"/>
</dbReference>
<dbReference type="InterPro" id="IPR001347">
    <property type="entry name" value="SIS_dom"/>
</dbReference>
<accession>A0A0D5C505</accession>
<gene>
    <name evidence="4" type="ORF">NADRNF5_2113</name>
</gene>
<dbReference type="Pfam" id="PF10432">
    <property type="entry name" value="bact-PGI_C"/>
    <property type="match status" value="1"/>
</dbReference>